<dbReference type="EMBL" id="CAJVQB010091908">
    <property type="protein sequence ID" value="CAG8848422.1"/>
    <property type="molecule type" value="Genomic_DNA"/>
</dbReference>
<evidence type="ECO:0000313" key="3">
    <source>
        <dbReference type="Proteomes" id="UP000789901"/>
    </source>
</evidence>
<organism evidence="2 3">
    <name type="scientific">Gigaspora margarita</name>
    <dbReference type="NCBI Taxonomy" id="4874"/>
    <lineage>
        <taxon>Eukaryota</taxon>
        <taxon>Fungi</taxon>
        <taxon>Fungi incertae sedis</taxon>
        <taxon>Mucoromycota</taxon>
        <taxon>Glomeromycotina</taxon>
        <taxon>Glomeromycetes</taxon>
        <taxon>Diversisporales</taxon>
        <taxon>Gigasporaceae</taxon>
        <taxon>Gigaspora</taxon>
    </lineage>
</organism>
<reference evidence="2 3" key="1">
    <citation type="submission" date="2021-06" db="EMBL/GenBank/DDBJ databases">
        <authorList>
            <person name="Kallberg Y."/>
            <person name="Tangrot J."/>
            <person name="Rosling A."/>
        </authorList>
    </citation>
    <scope>NUCLEOTIDE SEQUENCE [LARGE SCALE GENOMIC DNA]</scope>
    <source>
        <strain evidence="2 3">120-4 pot B 10/14</strain>
    </source>
</reference>
<dbReference type="SUPFAM" id="SSF56112">
    <property type="entry name" value="Protein kinase-like (PK-like)"/>
    <property type="match status" value="1"/>
</dbReference>
<keyword evidence="3" id="KW-1185">Reference proteome</keyword>
<gene>
    <name evidence="2" type="ORF">GMARGA_LOCUS39170</name>
</gene>
<feature type="non-terminal residue" evidence="2">
    <location>
        <position position="1"/>
    </location>
</feature>
<name>A0ABN7X8F1_GIGMA</name>
<evidence type="ECO:0000259" key="1">
    <source>
        <dbReference type="PROSITE" id="PS50011"/>
    </source>
</evidence>
<protein>
    <submittedName>
        <fullName evidence="2">7643_t:CDS:1</fullName>
    </submittedName>
</protein>
<dbReference type="PANTHER" id="PTHR45756">
    <property type="entry name" value="PALMITOYLTRANSFERASE"/>
    <property type="match status" value="1"/>
</dbReference>
<dbReference type="PANTHER" id="PTHR45756:SF1">
    <property type="entry name" value="PROTEIN KINASE DOMAIN CONTAINING PROTEIN"/>
    <property type="match status" value="1"/>
</dbReference>
<dbReference type="InterPro" id="IPR011009">
    <property type="entry name" value="Kinase-like_dom_sf"/>
</dbReference>
<feature type="domain" description="Protein kinase" evidence="1">
    <location>
        <begin position="8"/>
        <end position="163"/>
    </location>
</feature>
<proteinExistence type="predicted"/>
<feature type="non-terminal residue" evidence="2">
    <location>
        <position position="163"/>
    </location>
</feature>
<dbReference type="InterPro" id="IPR000719">
    <property type="entry name" value="Prot_kinase_dom"/>
</dbReference>
<dbReference type="PROSITE" id="PS00109">
    <property type="entry name" value="PROTEIN_KINASE_TYR"/>
    <property type="match status" value="1"/>
</dbReference>
<dbReference type="InterPro" id="IPR053215">
    <property type="entry name" value="TKL_Ser/Thr_kinase"/>
</dbReference>
<sequence length="163" mass="18943">GFKQDDELDEGIKLVHDKIGAVIQHIDYIQSTRQSDLKKIDTSELDDPSEPIVRGKVFKKLYKSFIEVACKPIDDDQEYEMAILSKLGISPQILKFYGHSTVNNLKVMILEWVELGNLRQLYEKHEISWARKIQIAKDILLGLLFLRTVNIFHRDVRCENVFV</sequence>
<evidence type="ECO:0000313" key="2">
    <source>
        <dbReference type="EMBL" id="CAG8848422.1"/>
    </source>
</evidence>
<dbReference type="InterPro" id="IPR001245">
    <property type="entry name" value="Ser-Thr/Tyr_kinase_cat_dom"/>
</dbReference>
<dbReference type="Gene3D" id="1.10.510.10">
    <property type="entry name" value="Transferase(Phosphotransferase) domain 1"/>
    <property type="match status" value="1"/>
</dbReference>
<dbReference type="InterPro" id="IPR008266">
    <property type="entry name" value="Tyr_kinase_AS"/>
</dbReference>
<accession>A0ABN7X8F1</accession>
<dbReference type="Pfam" id="PF07714">
    <property type="entry name" value="PK_Tyr_Ser-Thr"/>
    <property type="match status" value="1"/>
</dbReference>
<comment type="caution">
    <text evidence="2">The sequence shown here is derived from an EMBL/GenBank/DDBJ whole genome shotgun (WGS) entry which is preliminary data.</text>
</comment>
<dbReference type="PROSITE" id="PS50011">
    <property type="entry name" value="PROTEIN_KINASE_DOM"/>
    <property type="match status" value="1"/>
</dbReference>
<dbReference type="Proteomes" id="UP000789901">
    <property type="component" value="Unassembled WGS sequence"/>
</dbReference>